<evidence type="ECO:0000259" key="7">
    <source>
        <dbReference type="SMART" id="SM01082"/>
    </source>
</evidence>
<dbReference type="AlphaFoldDB" id="A0A5C3PBE6"/>
<feature type="compositionally biased region" description="Low complexity" evidence="6">
    <location>
        <begin position="15"/>
        <end position="25"/>
    </location>
</feature>
<feature type="region of interest" description="Disordered" evidence="6">
    <location>
        <begin position="1"/>
        <end position="83"/>
    </location>
</feature>
<evidence type="ECO:0000256" key="6">
    <source>
        <dbReference type="SAM" id="MobiDB-lite"/>
    </source>
</evidence>
<dbReference type="InterPro" id="IPR019098">
    <property type="entry name" value="Histone_chaperone_domain_CHZ"/>
</dbReference>
<gene>
    <name evidence="8" type="ORF">K466DRAFT_588017</name>
</gene>
<comment type="similarity">
    <text evidence="3">Belongs to the CHZ1 family.</text>
</comment>
<evidence type="ECO:0000256" key="3">
    <source>
        <dbReference type="ARBA" id="ARBA00008057"/>
    </source>
</evidence>
<evidence type="ECO:0000313" key="8">
    <source>
        <dbReference type="EMBL" id="TFK85540.1"/>
    </source>
</evidence>
<keyword evidence="4" id="KW-0143">Chaperone</keyword>
<feature type="compositionally biased region" description="Polar residues" evidence="6">
    <location>
        <begin position="1"/>
        <end position="14"/>
    </location>
</feature>
<organism evidence="8 9">
    <name type="scientific">Polyporus arcularius HHB13444</name>
    <dbReference type="NCBI Taxonomy" id="1314778"/>
    <lineage>
        <taxon>Eukaryota</taxon>
        <taxon>Fungi</taxon>
        <taxon>Dikarya</taxon>
        <taxon>Basidiomycota</taxon>
        <taxon>Agaricomycotina</taxon>
        <taxon>Agaricomycetes</taxon>
        <taxon>Polyporales</taxon>
        <taxon>Polyporaceae</taxon>
        <taxon>Polyporus</taxon>
    </lineage>
</organism>
<dbReference type="Proteomes" id="UP000308197">
    <property type="component" value="Unassembled WGS sequence"/>
</dbReference>
<keyword evidence="5" id="KW-0539">Nucleus</keyword>
<feature type="domain" description="Histone chaperone" evidence="7">
    <location>
        <begin position="59"/>
        <end position="96"/>
    </location>
</feature>
<comment type="subcellular location">
    <subcellularLocation>
        <location evidence="2">Nucleus</location>
    </subcellularLocation>
</comment>
<evidence type="ECO:0000256" key="2">
    <source>
        <dbReference type="ARBA" id="ARBA00004123"/>
    </source>
</evidence>
<dbReference type="STRING" id="1314778.A0A5C3PBE6"/>
<dbReference type="Pfam" id="PF09649">
    <property type="entry name" value="CHZ"/>
    <property type="match status" value="1"/>
</dbReference>
<dbReference type="GO" id="GO:0005634">
    <property type="term" value="C:nucleus"/>
    <property type="evidence" value="ECO:0007669"/>
    <property type="project" value="UniProtKB-SubCell"/>
</dbReference>
<name>A0A5C3PBE6_9APHY</name>
<evidence type="ECO:0000256" key="1">
    <source>
        <dbReference type="ARBA" id="ARBA00002212"/>
    </source>
</evidence>
<feature type="compositionally biased region" description="Acidic residues" evidence="6">
    <location>
        <begin position="37"/>
        <end position="69"/>
    </location>
</feature>
<feature type="region of interest" description="Disordered" evidence="6">
    <location>
        <begin position="95"/>
        <end position="122"/>
    </location>
</feature>
<sequence length="122" mass="13421">MSTEATTPSATTGNASQPAPASSPANKGKGKQVRDDVMDEDEDDDEDEEEEEEDEDEEMAEEDNFEEIDPSAIITSSRRTRGVRVDYSSAEALAKAGLKPEEVAEDDENEESFVVQDNDMRD</sequence>
<dbReference type="InParanoid" id="A0A5C3PBE6"/>
<evidence type="ECO:0000256" key="4">
    <source>
        <dbReference type="ARBA" id="ARBA00023186"/>
    </source>
</evidence>
<comment type="function">
    <text evidence="1">Forms a chaperone-bound H2A.Z-H2B complex that acts as a source for SWR1 complex-dependent H2A to H2A.Z histone replacement in chromatin.</text>
</comment>
<protein>
    <recommendedName>
        <fullName evidence="7">Histone chaperone domain-containing protein</fullName>
    </recommendedName>
</protein>
<keyword evidence="9" id="KW-1185">Reference proteome</keyword>
<reference evidence="8 9" key="1">
    <citation type="journal article" date="2019" name="Nat. Ecol. Evol.">
        <title>Megaphylogeny resolves global patterns of mushroom evolution.</title>
        <authorList>
            <person name="Varga T."/>
            <person name="Krizsan K."/>
            <person name="Foldi C."/>
            <person name="Dima B."/>
            <person name="Sanchez-Garcia M."/>
            <person name="Sanchez-Ramirez S."/>
            <person name="Szollosi G.J."/>
            <person name="Szarkandi J.G."/>
            <person name="Papp V."/>
            <person name="Albert L."/>
            <person name="Andreopoulos W."/>
            <person name="Angelini C."/>
            <person name="Antonin V."/>
            <person name="Barry K.W."/>
            <person name="Bougher N.L."/>
            <person name="Buchanan P."/>
            <person name="Buyck B."/>
            <person name="Bense V."/>
            <person name="Catcheside P."/>
            <person name="Chovatia M."/>
            <person name="Cooper J."/>
            <person name="Damon W."/>
            <person name="Desjardin D."/>
            <person name="Finy P."/>
            <person name="Geml J."/>
            <person name="Haridas S."/>
            <person name="Hughes K."/>
            <person name="Justo A."/>
            <person name="Karasinski D."/>
            <person name="Kautmanova I."/>
            <person name="Kiss B."/>
            <person name="Kocsube S."/>
            <person name="Kotiranta H."/>
            <person name="LaButti K.M."/>
            <person name="Lechner B.E."/>
            <person name="Liimatainen K."/>
            <person name="Lipzen A."/>
            <person name="Lukacs Z."/>
            <person name="Mihaltcheva S."/>
            <person name="Morgado L.N."/>
            <person name="Niskanen T."/>
            <person name="Noordeloos M.E."/>
            <person name="Ohm R.A."/>
            <person name="Ortiz-Santana B."/>
            <person name="Ovrebo C."/>
            <person name="Racz N."/>
            <person name="Riley R."/>
            <person name="Savchenko A."/>
            <person name="Shiryaev A."/>
            <person name="Soop K."/>
            <person name="Spirin V."/>
            <person name="Szebenyi C."/>
            <person name="Tomsovsky M."/>
            <person name="Tulloss R.E."/>
            <person name="Uehling J."/>
            <person name="Grigoriev I.V."/>
            <person name="Vagvolgyi C."/>
            <person name="Papp T."/>
            <person name="Martin F.M."/>
            <person name="Miettinen O."/>
            <person name="Hibbett D.S."/>
            <person name="Nagy L.G."/>
        </authorList>
    </citation>
    <scope>NUCLEOTIDE SEQUENCE [LARGE SCALE GENOMIC DNA]</scope>
    <source>
        <strain evidence="8 9">HHB13444</strain>
    </source>
</reference>
<dbReference type="EMBL" id="ML211247">
    <property type="protein sequence ID" value="TFK85540.1"/>
    <property type="molecule type" value="Genomic_DNA"/>
</dbReference>
<proteinExistence type="inferred from homology"/>
<dbReference type="SMART" id="SM01082">
    <property type="entry name" value="CHZ"/>
    <property type="match status" value="1"/>
</dbReference>
<evidence type="ECO:0000313" key="9">
    <source>
        <dbReference type="Proteomes" id="UP000308197"/>
    </source>
</evidence>
<evidence type="ECO:0000256" key="5">
    <source>
        <dbReference type="ARBA" id="ARBA00023242"/>
    </source>
</evidence>
<accession>A0A5C3PBE6</accession>